<keyword evidence="1" id="KW-0812">Transmembrane</keyword>
<gene>
    <name evidence="2" type="ORF">D1164_11100</name>
</gene>
<reference evidence="2 3" key="1">
    <citation type="journal article" date="2015" name="Int. J. Syst. Evol. Microbiol.">
        <title>Mariniphaga sediminis sp. nov., isolated from coastal sediment.</title>
        <authorList>
            <person name="Wang F.Q."/>
            <person name="Shen Q.Y."/>
            <person name="Chen G.J."/>
            <person name="Du Z.J."/>
        </authorList>
    </citation>
    <scope>NUCLEOTIDE SEQUENCE [LARGE SCALE GENOMIC DNA]</scope>
    <source>
        <strain evidence="2 3">SY21</strain>
    </source>
</reference>
<comment type="caution">
    <text evidence="2">The sequence shown here is derived from an EMBL/GenBank/DDBJ whole genome shotgun (WGS) entry which is preliminary data.</text>
</comment>
<dbReference type="Proteomes" id="UP000266441">
    <property type="component" value="Unassembled WGS sequence"/>
</dbReference>
<feature type="transmembrane region" description="Helical" evidence="1">
    <location>
        <begin position="34"/>
        <end position="55"/>
    </location>
</feature>
<dbReference type="AlphaFoldDB" id="A0A399CZE1"/>
<proteinExistence type="predicted"/>
<sequence length="77" mass="8457">MNVTSSCITTIGCSGAAAITVVVIPKPINNNPIDITILFFIALNILIQHLINYSLDNGIWNNRARKENQETTITETN</sequence>
<keyword evidence="1" id="KW-1133">Transmembrane helix</keyword>
<name>A0A399CZE1_9BACT</name>
<accession>A0A399CZE1</accession>
<dbReference type="EMBL" id="QWET01000007">
    <property type="protein sequence ID" value="RIH65125.1"/>
    <property type="molecule type" value="Genomic_DNA"/>
</dbReference>
<organism evidence="2 3">
    <name type="scientific">Mariniphaga sediminis</name>
    <dbReference type="NCBI Taxonomy" id="1628158"/>
    <lineage>
        <taxon>Bacteria</taxon>
        <taxon>Pseudomonadati</taxon>
        <taxon>Bacteroidota</taxon>
        <taxon>Bacteroidia</taxon>
        <taxon>Marinilabiliales</taxon>
        <taxon>Prolixibacteraceae</taxon>
        <taxon>Mariniphaga</taxon>
    </lineage>
</organism>
<evidence type="ECO:0000313" key="2">
    <source>
        <dbReference type="EMBL" id="RIH65125.1"/>
    </source>
</evidence>
<protein>
    <submittedName>
        <fullName evidence="2">Uncharacterized protein</fullName>
    </submittedName>
</protein>
<evidence type="ECO:0000256" key="1">
    <source>
        <dbReference type="SAM" id="Phobius"/>
    </source>
</evidence>
<evidence type="ECO:0000313" key="3">
    <source>
        <dbReference type="Proteomes" id="UP000266441"/>
    </source>
</evidence>
<keyword evidence="1" id="KW-0472">Membrane</keyword>
<keyword evidence="3" id="KW-1185">Reference proteome</keyword>